<dbReference type="AlphaFoldDB" id="A0A0G4G8I7"/>
<feature type="repeat" description="TPR" evidence="3">
    <location>
        <begin position="109"/>
        <end position="142"/>
    </location>
</feature>
<evidence type="ECO:0000256" key="2">
    <source>
        <dbReference type="ARBA" id="ARBA00038210"/>
    </source>
</evidence>
<feature type="compositionally biased region" description="Low complexity" evidence="4">
    <location>
        <begin position="329"/>
        <end position="350"/>
    </location>
</feature>
<dbReference type="InParanoid" id="A0A0G4G8I7"/>
<dbReference type="InterPro" id="IPR019734">
    <property type="entry name" value="TPR_rpt"/>
</dbReference>
<reference evidence="5 6" key="1">
    <citation type="submission" date="2014-11" db="EMBL/GenBank/DDBJ databases">
        <authorList>
            <person name="Zhu J."/>
            <person name="Qi W."/>
            <person name="Song R."/>
        </authorList>
    </citation>
    <scope>NUCLEOTIDE SEQUENCE [LARGE SCALE GENOMIC DNA]</scope>
</reference>
<feature type="compositionally biased region" description="Acidic residues" evidence="4">
    <location>
        <begin position="639"/>
        <end position="656"/>
    </location>
</feature>
<dbReference type="Proteomes" id="UP000041254">
    <property type="component" value="Unassembled WGS sequence"/>
</dbReference>
<keyword evidence="6" id="KW-1185">Reference proteome</keyword>
<feature type="region of interest" description="Disordered" evidence="4">
    <location>
        <begin position="324"/>
        <end position="451"/>
    </location>
</feature>
<protein>
    <recommendedName>
        <fullName evidence="7">Tetratricopeptide repeat protein 5 OB fold domain-containing protein</fullName>
    </recommendedName>
</protein>
<feature type="compositionally biased region" description="Low complexity" evidence="4">
    <location>
        <begin position="396"/>
        <end position="408"/>
    </location>
</feature>
<dbReference type="Gene3D" id="2.40.50.550">
    <property type="match status" value="1"/>
</dbReference>
<feature type="compositionally biased region" description="Low complexity" evidence="4">
    <location>
        <begin position="715"/>
        <end position="731"/>
    </location>
</feature>
<dbReference type="SUPFAM" id="SSF48452">
    <property type="entry name" value="TPR-like"/>
    <property type="match status" value="1"/>
</dbReference>
<feature type="compositionally biased region" description="Polar residues" evidence="4">
    <location>
        <begin position="676"/>
        <end position="692"/>
    </location>
</feature>
<evidence type="ECO:0000313" key="5">
    <source>
        <dbReference type="EMBL" id="CEM25146.1"/>
    </source>
</evidence>
<dbReference type="Pfam" id="PF13181">
    <property type="entry name" value="TPR_8"/>
    <property type="match status" value="2"/>
</dbReference>
<organism evidence="5 6">
    <name type="scientific">Vitrella brassicaformis (strain CCMP3155)</name>
    <dbReference type="NCBI Taxonomy" id="1169540"/>
    <lineage>
        <taxon>Eukaryota</taxon>
        <taxon>Sar</taxon>
        <taxon>Alveolata</taxon>
        <taxon>Colpodellida</taxon>
        <taxon>Vitrellaceae</taxon>
        <taxon>Vitrella</taxon>
    </lineage>
</organism>
<dbReference type="InterPro" id="IPR011990">
    <property type="entry name" value="TPR-like_helical_dom_sf"/>
</dbReference>
<evidence type="ECO:0000256" key="1">
    <source>
        <dbReference type="ARBA" id="ARBA00022803"/>
    </source>
</evidence>
<keyword evidence="1 3" id="KW-0802">TPR repeat</keyword>
<gene>
    <name evidence="5" type="ORF">Vbra_3310</name>
</gene>
<dbReference type="Gene3D" id="1.25.40.10">
    <property type="entry name" value="Tetratricopeptide repeat domain"/>
    <property type="match status" value="1"/>
</dbReference>
<dbReference type="EMBL" id="CDMY01000592">
    <property type="protein sequence ID" value="CEM25146.1"/>
    <property type="molecule type" value="Genomic_DNA"/>
</dbReference>
<evidence type="ECO:0000256" key="3">
    <source>
        <dbReference type="PROSITE-ProRule" id="PRU00339"/>
    </source>
</evidence>
<dbReference type="OrthoDB" id="423589at2759"/>
<sequence length="731" mass="79310">MSEPAPVPSQAELLQEVERRVRALDEICEFYYMSDKESRIQQELQAIMTLIDMVAAVPFGAGDSSSSCVVDRARLLYLRGRAHDAHQQNYSEEAEKFLTKAVKLDPCLCDAWTSLGHTYAKKRDMLKARDCLERAIKLDSSDAKPLRYLAVVMRTIGEGNSPERHENMHKSFALTKQALALNLDDPFSWFFSGNSYLMEATMTKVQSEAALRTSMERALKAFTRAEMLFGKLGHEYPDIWLNRAEAYRYLLDYNGAIEAWKRCHVIDPYAGADALYQQHARLLTKIGTQIKNKCRLKARQVGDSLRVIKQSVVPRLPLKFRPTAVTRAGATTSTQSRTPTATATATATSGRGRGKPPRPGNTKTPAITTTTSDVNKVASRPLGTTTMDGEGASRVSPDASPSSGSTASSHHDGQDVGMGESTDGSPANGVGGGDSTDRDGEGEGGNNKGQVTQMGYKTLREGDNPSTVVVARYLIPIEIEAKMILNPMLALCMDSDAGVFLLAVYNSDNVWLTALREQLQGQQGVSQQRQSWLAILDPCFRMLTVRDDTPGPAQLHASGTEWRIPCIKVFNPDDLVCNGIPGRGIKERYVDAIEGPSLRASPVASASHAPEGPPRPSHGSDSNASPAPPHPNDRHSESDKEDEELIADLEELDLDSDSERPARLRPRPPSVDSLALSPSNTSSRSRGLSPASTPCGDHHLHQQQAGNGVAATHVNGSSASDSSNGAEGERP</sequence>
<evidence type="ECO:0008006" key="7">
    <source>
        <dbReference type="Google" id="ProtNLM"/>
    </source>
</evidence>
<dbReference type="STRING" id="1169540.A0A0G4G8I7"/>
<dbReference type="SMART" id="SM00028">
    <property type="entry name" value="TPR"/>
    <property type="match status" value="3"/>
</dbReference>
<dbReference type="PANTHER" id="PTHR12558:SF13">
    <property type="entry name" value="CELL DIVISION CYCLE PROTEIN 27 HOMOLOG"/>
    <property type="match status" value="1"/>
</dbReference>
<accession>A0A0G4G8I7</accession>
<comment type="similarity">
    <text evidence="2">Belongs to the APC3/CDC27 family.</text>
</comment>
<proteinExistence type="inferred from homology"/>
<feature type="compositionally biased region" description="Polar residues" evidence="4">
    <location>
        <begin position="361"/>
        <end position="374"/>
    </location>
</feature>
<evidence type="ECO:0000256" key="4">
    <source>
        <dbReference type="SAM" id="MobiDB-lite"/>
    </source>
</evidence>
<evidence type="ECO:0000313" key="6">
    <source>
        <dbReference type="Proteomes" id="UP000041254"/>
    </source>
</evidence>
<name>A0A0G4G8I7_VITBC</name>
<dbReference type="PROSITE" id="PS50005">
    <property type="entry name" value="TPR"/>
    <property type="match status" value="1"/>
</dbReference>
<dbReference type="InterPro" id="IPR038645">
    <property type="entry name" value="TTC5_OB_sf"/>
</dbReference>
<dbReference type="PANTHER" id="PTHR12558">
    <property type="entry name" value="CELL DIVISION CYCLE 16,23,27"/>
    <property type="match status" value="1"/>
</dbReference>
<feature type="region of interest" description="Disordered" evidence="4">
    <location>
        <begin position="600"/>
        <end position="731"/>
    </location>
</feature>
<dbReference type="VEuPathDB" id="CryptoDB:Vbra_3310"/>